<comment type="similarity">
    <text evidence="9">Belongs to the acetylglutamate kinase family. ArgB subfamily.</text>
</comment>
<dbReference type="Gene3D" id="3.40.1160.10">
    <property type="entry name" value="Acetylglutamate kinase-like"/>
    <property type="match status" value="1"/>
</dbReference>
<dbReference type="PANTHER" id="PTHR23342">
    <property type="entry name" value="N-ACETYLGLUTAMATE SYNTHASE"/>
    <property type="match status" value="1"/>
</dbReference>
<dbReference type="PIRSF" id="PIRSF000728">
    <property type="entry name" value="NAGK"/>
    <property type="match status" value="1"/>
</dbReference>
<reference evidence="11 12" key="1">
    <citation type="submission" date="2019-07" db="EMBL/GenBank/DDBJ databases">
        <authorList>
            <person name="Park Y.J."/>
            <person name="Jeong S.E."/>
            <person name="Jung H.S."/>
        </authorList>
    </citation>
    <scope>NUCLEOTIDE SEQUENCE [LARGE SCALE GENOMIC DNA]</scope>
    <source>
        <strain evidence="12">P16(2019)</strain>
    </source>
</reference>
<dbReference type="AlphaFoldDB" id="A0A553ZXG5"/>
<dbReference type="CDD" id="cd04238">
    <property type="entry name" value="AAK_NAGK-like"/>
    <property type="match status" value="1"/>
</dbReference>
<dbReference type="EMBL" id="VLXZ01000007">
    <property type="protein sequence ID" value="TSB46148.1"/>
    <property type="molecule type" value="Genomic_DNA"/>
</dbReference>
<dbReference type="GO" id="GO:0042450">
    <property type="term" value="P:L-arginine biosynthetic process via ornithine"/>
    <property type="evidence" value="ECO:0007669"/>
    <property type="project" value="UniProtKB-UniRule"/>
</dbReference>
<keyword evidence="6 9" id="KW-0418">Kinase</keyword>
<evidence type="ECO:0000256" key="5">
    <source>
        <dbReference type="ARBA" id="ARBA00022741"/>
    </source>
</evidence>
<evidence type="ECO:0000313" key="11">
    <source>
        <dbReference type="EMBL" id="TSB46148.1"/>
    </source>
</evidence>
<evidence type="ECO:0000313" key="12">
    <source>
        <dbReference type="Proteomes" id="UP000318521"/>
    </source>
</evidence>
<name>A0A553ZXG5_9BACI</name>
<evidence type="ECO:0000256" key="8">
    <source>
        <dbReference type="ARBA" id="ARBA00048141"/>
    </source>
</evidence>
<feature type="site" description="Transition state stabilizer" evidence="9">
    <location>
        <position position="215"/>
    </location>
</feature>
<dbReference type="OrthoDB" id="9803155at2"/>
<feature type="site" description="Transition state stabilizer" evidence="9">
    <location>
        <position position="8"/>
    </location>
</feature>
<dbReference type="NCBIfam" id="TIGR00761">
    <property type="entry name" value="argB"/>
    <property type="match status" value="1"/>
</dbReference>
<dbReference type="FunFam" id="3.40.1160.10:FF:000004">
    <property type="entry name" value="Acetylglutamate kinase"/>
    <property type="match status" value="1"/>
</dbReference>
<feature type="binding site" evidence="9">
    <location>
        <begin position="41"/>
        <end position="42"/>
    </location>
    <ligand>
        <name>substrate</name>
    </ligand>
</feature>
<keyword evidence="12" id="KW-1185">Reference proteome</keyword>
<keyword evidence="9" id="KW-0963">Cytoplasm</keyword>
<evidence type="ECO:0000256" key="4">
    <source>
        <dbReference type="ARBA" id="ARBA00022679"/>
    </source>
</evidence>
<organism evidence="11 12">
    <name type="scientific">Alkalicoccobacillus porphyridii</name>
    <dbReference type="NCBI Taxonomy" id="2597270"/>
    <lineage>
        <taxon>Bacteria</taxon>
        <taxon>Bacillati</taxon>
        <taxon>Bacillota</taxon>
        <taxon>Bacilli</taxon>
        <taxon>Bacillales</taxon>
        <taxon>Bacillaceae</taxon>
        <taxon>Alkalicoccobacillus</taxon>
    </lineage>
</organism>
<feature type="binding site" evidence="9">
    <location>
        <position position="63"/>
    </location>
    <ligand>
        <name>substrate</name>
    </ligand>
</feature>
<dbReference type="InterPro" id="IPR037528">
    <property type="entry name" value="ArgB"/>
</dbReference>
<keyword evidence="3 9" id="KW-0028">Amino-acid biosynthesis</keyword>
<comment type="caution">
    <text evidence="11">The sequence shown here is derived from an EMBL/GenBank/DDBJ whole genome shotgun (WGS) entry which is preliminary data.</text>
</comment>
<comment type="subcellular location">
    <subcellularLocation>
        <location evidence="9">Cytoplasm</location>
    </subcellularLocation>
</comment>
<dbReference type="PANTHER" id="PTHR23342:SF0">
    <property type="entry name" value="N-ACETYLGLUTAMATE SYNTHASE, MITOCHONDRIAL"/>
    <property type="match status" value="1"/>
</dbReference>
<evidence type="ECO:0000256" key="3">
    <source>
        <dbReference type="ARBA" id="ARBA00022605"/>
    </source>
</evidence>
<dbReference type="EC" id="2.7.2.8" evidence="9"/>
<dbReference type="GO" id="GO:0003991">
    <property type="term" value="F:acetylglutamate kinase activity"/>
    <property type="evidence" value="ECO:0007669"/>
    <property type="project" value="UniProtKB-UniRule"/>
</dbReference>
<comment type="catalytic activity">
    <reaction evidence="8 9">
        <text>N-acetyl-L-glutamate + ATP = N-acetyl-L-glutamyl 5-phosphate + ADP</text>
        <dbReference type="Rhea" id="RHEA:14629"/>
        <dbReference type="ChEBI" id="CHEBI:30616"/>
        <dbReference type="ChEBI" id="CHEBI:44337"/>
        <dbReference type="ChEBI" id="CHEBI:57936"/>
        <dbReference type="ChEBI" id="CHEBI:456216"/>
        <dbReference type="EC" id="2.7.2.8"/>
    </reaction>
</comment>
<dbReference type="RefSeq" id="WP_143849042.1">
    <property type="nucleotide sequence ID" value="NZ_VLXZ01000007.1"/>
</dbReference>
<comment type="pathway">
    <text evidence="1 9">Amino-acid biosynthesis; L-arginine biosynthesis; N(2)-acetyl-L-ornithine from L-glutamate: step 2/4.</text>
</comment>
<protein>
    <recommendedName>
        <fullName evidence="9">Acetylglutamate kinase</fullName>
        <ecNumber evidence="9">2.7.2.8</ecNumber>
    </recommendedName>
    <alternativeName>
        <fullName evidence="9">N-acetyl-L-glutamate 5-phosphotransferase</fullName>
    </alternativeName>
    <alternativeName>
        <fullName evidence="9">NAG kinase</fullName>
        <shortName evidence="9">NAGK</shortName>
    </alternativeName>
</protein>
<proteinExistence type="inferred from homology"/>
<dbReference type="InterPro" id="IPR004662">
    <property type="entry name" value="AcgluKinase_fam"/>
</dbReference>
<comment type="function">
    <text evidence="9">Catalyzes the ATP-dependent phosphorylation of N-acetyl-L-glutamate.</text>
</comment>
<keyword evidence="2 9" id="KW-0055">Arginine biosynthesis</keyword>
<dbReference type="GO" id="GO:0005524">
    <property type="term" value="F:ATP binding"/>
    <property type="evidence" value="ECO:0007669"/>
    <property type="project" value="UniProtKB-UniRule"/>
</dbReference>
<gene>
    <name evidence="9 11" type="primary">argB</name>
    <name evidence="11" type="ORF">FN960_12340</name>
</gene>
<feature type="binding site" evidence="9">
    <location>
        <position position="156"/>
    </location>
    <ligand>
        <name>substrate</name>
    </ligand>
</feature>
<dbReference type="Proteomes" id="UP000318521">
    <property type="component" value="Unassembled WGS sequence"/>
</dbReference>
<sequence>MSGIVVIKCGGSTLSDLSDAFFHSIVQLKQEGKHPVLVHGGGPDINRMLEQLSIKSEFVEGLRKTTTDVLETVEMVLCGRVNKKLVKRTQDSAGLAVGLAGCDANLLMVRPVDLDKLGFVGEPISVHTDLIHSLIEQDLIPIIAPIGVDEDGIHYNVNADTAAGAIAEGLDAEELVFVTDVDGILKDGNALDHVTDHEVHQYIDQGVIYGGMIPKVRAALKSLNGSLPFVRIVNGKHALFAAGKGLKGTKITKQATIESVS</sequence>
<evidence type="ECO:0000259" key="10">
    <source>
        <dbReference type="Pfam" id="PF00696"/>
    </source>
</evidence>
<dbReference type="SUPFAM" id="SSF53633">
    <property type="entry name" value="Carbamate kinase-like"/>
    <property type="match status" value="1"/>
</dbReference>
<keyword evidence="7 9" id="KW-0067">ATP-binding</keyword>
<evidence type="ECO:0000256" key="6">
    <source>
        <dbReference type="ARBA" id="ARBA00022777"/>
    </source>
</evidence>
<dbReference type="HAMAP" id="MF_00082">
    <property type="entry name" value="ArgB"/>
    <property type="match status" value="1"/>
</dbReference>
<evidence type="ECO:0000256" key="7">
    <source>
        <dbReference type="ARBA" id="ARBA00022840"/>
    </source>
</evidence>
<keyword evidence="5 9" id="KW-0547">Nucleotide-binding</keyword>
<evidence type="ECO:0000256" key="1">
    <source>
        <dbReference type="ARBA" id="ARBA00004828"/>
    </source>
</evidence>
<dbReference type="InterPro" id="IPR001048">
    <property type="entry name" value="Asp/Glu/Uridylate_kinase"/>
</dbReference>
<evidence type="ECO:0000256" key="9">
    <source>
        <dbReference type="HAMAP-Rule" id="MF_00082"/>
    </source>
</evidence>
<keyword evidence="4 9" id="KW-0808">Transferase</keyword>
<dbReference type="UniPathway" id="UPA00068">
    <property type="reaction ID" value="UER00107"/>
</dbReference>
<dbReference type="GO" id="GO:0005737">
    <property type="term" value="C:cytoplasm"/>
    <property type="evidence" value="ECO:0007669"/>
    <property type="project" value="UniProtKB-SubCell"/>
</dbReference>
<dbReference type="InterPro" id="IPR036393">
    <property type="entry name" value="AceGlu_kinase-like_sf"/>
</dbReference>
<evidence type="ECO:0000256" key="2">
    <source>
        <dbReference type="ARBA" id="ARBA00022571"/>
    </source>
</evidence>
<feature type="domain" description="Aspartate/glutamate/uridylate kinase" evidence="10">
    <location>
        <begin position="4"/>
        <end position="233"/>
    </location>
</feature>
<dbReference type="Pfam" id="PF00696">
    <property type="entry name" value="AA_kinase"/>
    <property type="match status" value="1"/>
</dbReference>
<accession>A0A553ZXG5</accession>